<proteinExistence type="predicted"/>
<feature type="region of interest" description="Disordered" evidence="1">
    <location>
        <begin position="48"/>
        <end position="68"/>
    </location>
</feature>
<name>A0A514D8P0_9VIRU</name>
<protein>
    <recommendedName>
        <fullName evidence="3">Maturation protein</fullName>
    </recommendedName>
</protein>
<reference evidence="2" key="1">
    <citation type="submission" date="2019-05" db="EMBL/GenBank/DDBJ databases">
        <title>Metatranscriptomic reconstruction reveals RNA viruses with the potential to shape carbon cycling in soil.</title>
        <authorList>
            <person name="Starr E.P."/>
            <person name="Nuccio E."/>
            <person name="Pett-Ridge J."/>
            <person name="Banfield J.F."/>
            <person name="Firestone M.K."/>
        </authorList>
    </citation>
    <scope>NUCLEOTIDE SEQUENCE</scope>
    <source>
        <strain evidence="2">H2_Rhizo_Litter_49_scaffold_1578</strain>
    </source>
</reference>
<dbReference type="EMBL" id="MN035151">
    <property type="protein sequence ID" value="QDH89972.1"/>
    <property type="molecule type" value="Genomic_RNA"/>
</dbReference>
<evidence type="ECO:0000256" key="1">
    <source>
        <dbReference type="SAM" id="MobiDB-lite"/>
    </source>
</evidence>
<evidence type="ECO:0000313" key="2">
    <source>
        <dbReference type="EMBL" id="QDH89972.1"/>
    </source>
</evidence>
<organism evidence="2">
    <name type="scientific">Leviviridae sp</name>
    <dbReference type="NCBI Taxonomy" id="2027243"/>
    <lineage>
        <taxon>Viruses</taxon>
        <taxon>Riboviria</taxon>
        <taxon>Orthornavirae</taxon>
        <taxon>Lenarviricota</taxon>
        <taxon>Leviviricetes</taxon>
        <taxon>Norzivirales</taxon>
        <taxon>Fiersviridae</taxon>
    </lineage>
</organism>
<sequence length="458" mass="51508">MPDVTQERIFPMIRVAGSYTRRIGNGPVLPLPCDDDMLVSGSQSITGFRSNKTEGLSEDEDPSGGAANSWQLTKKLSSDYHKKEGRYFRGLSSYDTGHEFSSIRGNVIYPTWVKDMYSGWEGYPDFTAYSGILIPYVANPAYPEFRPADASEINALGAKMISMTIPTKPEASLATAMGEAREGLPSTFSYALREAHQASRGVGSEYLNFVFGWKPLMRDIQSVALAVKSFGAKTRQLQRDSGRHIRRKCALEGRSDFVDRGLAASYVAMPRQHSDYQAEFFEPSMECRVIDITRSDSWFRGAYSYLLAEGHSFFSRMERYEQQANRLLGTRMNADTIYQVTPWSWLIDWYADVGMFLRNVSALSEDSLVLRYGYVMHEQSATREYSIDNVRAIHGGIPRQYALGVPTRVSMTFQLTSKLRRRATPYGFGLKLESLSPQRWAVLGALGMTQSPTSLRGH</sequence>
<gene>
    <name evidence="2" type="ORF">H2RhizoLitter491578_000003</name>
</gene>
<evidence type="ECO:0008006" key="3">
    <source>
        <dbReference type="Google" id="ProtNLM"/>
    </source>
</evidence>
<accession>A0A514D8P0</accession>